<reference evidence="2" key="1">
    <citation type="submission" date="2024-10" db="EMBL/GenBank/DDBJ databases">
        <title>Characterization of Aeromonas dhakensis bacteriophages.</title>
        <authorList>
            <person name="Ansari F."/>
            <person name="Tyagi A."/>
            <person name="Shashidhar R."/>
            <person name="Nagar V."/>
        </authorList>
    </citation>
    <scope>NUCLEOTIDE SEQUENCE</scope>
</reference>
<keyword evidence="1" id="KW-1133">Transmembrane helix</keyword>
<feature type="transmembrane region" description="Helical" evidence="1">
    <location>
        <begin position="167"/>
        <end position="186"/>
    </location>
</feature>
<sequence>MKKKFNPSAALGYKRIKPLYDKAVSDLVEAQRIIDAQRERLEDQFCQMALLDAKVDRQKGKLKSAGLFVGSLIRARDAAIELAEQHKRVLVESQKDALKRHEGIHRQLSAAMDDVRSLRGTQSTLDKQLDSLRHIGATQKCARAKAERERDAALADVRQLKEGKRNWAIFAGALVGGAVAALAKLIEMGAF</sequence>
<keyword evidence="1" id="KW-0812">Transmembrane</keyword>
<name>A0AB74UMN0_9CAUD</name>
<dbReference type="EMBL" id="PQ421477">
    <property type="protein sequence ID" value="XHV14259.1"/>
    <property type="molecule type" value="Genomic_DNA"/>
</dbReference>
<evidence type="ECO:0000256" key="1">
    <source>
        <dbReference type="SAM" id="Phobius"/>
    </source>
</evidence>
<evidence type="ECO:0000313" key="2">
    <source>
        <dbReference type="EMBL" id="XHV14259.1"/>
    </source>
</evidence>
<keyword evidence="1" id="KW-0472">Membrane</keyword>
<organism evidence="2">
    <name type="scientific">Aeromonas phage vB_AdhaP_MF</name>
    <dbReference type="NCBI Taxonomy" id="3367373"/>
    <lineage>
        <taxon>Viruses</taxon>
        <taxon>Duplodnaviria</taxon>
        <taxon>Heunggongvirae</taxon>
        <taxon>Uroviricota</taxon>
        <taxon>Caudoviricetes</taxon>
        <taxon>Autographiviridae</taxon>
    </lineage>
</organism>
<proteinExistence type="predicted"/>
<protein>
    <submittedName>
        <fullName evidence="2">Uncharacterized protein</fullName>
    </submittedName>
</protein>
<accession>A0AB74UMN0</accession>
<gene>
    <name evidence="2" type="ORF">vBAdhaPMF_0012</name>
</gene>